<dbReference type="Pfam" id="PF13391">
    <property type="entry name" value="HNH_2"/>
    <property type="match status" value="1"/>
</dbReference>
<comment type="caution">
    <text evidence="3">The sequence shown here is derived from an EMBL/GenBank/DDBJ whole genome shotgun (WGS) entry which is preliminary data.</text>
</comment>
<name>A0A8H7K469_BIOOC</name>
<evidence type="ECO:0000256" key="1">
    <source>
        <dbReference type="SAM" id="MobiDB-lite"/>
    </source>
</evidence>
<proteinExistence type="predicted"/>
<dbReference type="EMBL" id="JADCTT010000017">
    <property type="protein sequence ID" value="KAF9743389.1"/>
    <property type="molecule type" value="Genomic_DNA"/>
</dbReference>
<dbReference type="Proteomes" id="UP000616885">
    <property type="component" value="Unassembled WGS sequence"/>
</dbReference>
<reference evidence="3" key="1">
    <citation type="submission" date="2020-10" db="EMBL/GenBank/DDBJ databases">
        <title>High-Quality Genome Resource of Clonostachys rosea strain S41 by Oxford Nanopore Long-Read Sequencing.</title>
        <authorList>
            <person name="Wang H."/>
        </authorList>
    </citation>
    <scope>NUCLEOTIDE SEQUENCE</scope>
    <source>
        <strain evidence="3">S41</strain>
    </source>
</reference>
<evidence type="ECO:0000313" key="4">
    <source>
        <dbReference type="Proteomes" id="UP000616885"/>
    </source>
</evidence>
<organism evidence="3 4">
    <name type="scientific">Bionectria ochroleuca</name>
    <name type="common">Gliocladium roseum</name>
    <dbReference type="NCBI Taxonomy" id="29856"/>
    <lineage>
        <taxon>Eukaryota</taxon>
        <taxon>Fungi</taxon>
        <taxon>Dikarya</taxon>
        <taxon>Ascomycota</taxon>
        <taxon>Pezizomycotina</taxon>
        <taxon>Sordariomycetes</taxon>
        <taxon>Hypocreomycetidae</taxon>
        <taxon>Hypocreales</taxon>
        <taxon>Bionectriaceae</taxon>
        <taxon>Clonostachys</taxon>
    </lineage>
</organism>
<feature type="domain" description="HNH nuclease" evidence="2">
    <location>
        <begin position="238"/>
        <end position="319"/>
    </location>
</feature>
<sequence length="485" mass="55191">MENQTMEDLHKAMDTHIKHHPDPKRGMKHLQQLFMAKPDVRPVTQLLPVDEMEIRHEYLQKIEKGQRAFHGNPNWEFTPSQYITLMNLPLEKLAENARKDADTVSLYLKRIGRFLAHFFQRRQPEDGFTEPAGSSIGTPLSVRKSTQQKRSYGDTGESQHKRIRSETAIPEVKLPESPAGRPQERASSVELEQKAPVLPASGPAKISLTPSATKTQPTRVYRSHKMRNLAKDYDKHRCVITGSANPQGCHILPFTWNSTLEMLETARRLGPVIGKFFSPDDLDMLIHLSDDLGSSDRYWNILDLSAQLHIWWGKGYFGLKYLGHEVDQEEPEMSRVELQFVWMPHSHFDKETKQVNLNEAKGNIRSCLEHMFGGEPPCSPHCSRCIAINKVQAHKVREHHTIESGYVFPVLRKTVDVEKFIAMIQIQWAAICVGSISGAAKHPELLVGDDDEDDDDNQPSFLASVDDRVNDWLELVQQSGDEESS</sequence>
<protein>
    <recommendedName>
        <fullName evidence="2">HNH nuclease domain-containing protein</fullName>
    </recommendedName>
</protein>
<dbReference type="InterPro" id="IPR003615">
    <property type="entry name" value="HNH_nuc"/>
</dbReference>
<evidence type="ECO:0000259" key="2">
    <source>
        <dbReference type="Pfam" id="PF13391"/>
    </source>
</evidence>
<evidence type="ECO:0000313" key="3">
    <source>
        <dbReference type="EMBL" id="KAF9743389.1"/>
    </source>
</evidence>
<dbReference type="AlphaFoldDB" id="A0A8H7K469"/>
<feature type="compositionally biased region" description="Polar residues" evidence="1">
    <location>
        <begin position="135"/>
        <end position="150"/>
    </location>
</feature>
<gene>
    <name evidence="3" type="ORF">IM811_006480</name>
</gene>
<accession>A0A8H7K469</accession>
<feature type="region of interest" description="Disordered" evidence="1">
    <location>
        <begin position="125"/>
        <end position="190"/>
    </location>
</feature>